<evidence type="ECO:0000256" key="1">
    <source>
        <dbReference type="ARBA" id="ARBA00023175"/>
    </source>
</evidence>
<evidence type="ECO:0000313" key="6">
    <source>
        <dbReference type="RefSeq" id="XP_019098266.1"/>
    </source>
</evidence>
<dbReference type="PROSITE" id="PS50067">
    <property type="entry name" value="KINESIN_MOTOR_2"/>
    <property type="match status" value="1"/>
</dbReference>
<dbReference type="InterPro" id="IPR031852">
    <property type="entry name" value="Vik1/Cik1_MT-bd"/>
</dbReference>
<dbReference type="PANTHER" id="PTHR47972:SF2">
    <property type="entry name" value="KINESIN-LIKE PROTEIN KIN-14S"/>
    <property type="match status" value="1"/>
</dbReference>
<keyword evidence="5" id="KW-1185">Reference proteome</keyword>
<dbReference type="InterPro" id="IPR027640">
    <property type="entry name" value="Kinesin-like_fam"/>
</dbReference>
<feature type="domain" description="Kinesin motor" evidence="4">
    <location>
        <begin position="112"/>
        <end position="157"/>
    </location>
</feature>
<proteinExistence type="inferred from homology"/>
<gene>
    <name evidence="6" type="primary">LOC104773690</name>
</gene>
<dbReference type="SUPFAM" id="SSF52540">
    <property type="entry name" value="P-loop containing nucleoside triphosphate hydrolases"/>
    <property type="match status" value="1"/>
</dbReference>
<accession>A0ABM1RGX8</accession>
<dbReference type="PANTHER" id="PTHR47972">
    <property type="entry name" value="KINESIN-LIKE PROTEIN KLP-3"/>
    <property type="match status" value="1"/>
</dbReference>
<evidence type="ECO:0000256" key="3">
    <source>
        <dbReference type="SAM" id="MobiDB-lite"/>
    </source>
</evidence>
<dbReference type="RefSeq" id="XP_019098266.1">
    <property type="nucleotide sequence ID" value="XM_019242721.1"/>
</dbReference>
<evidence type="ECO:0000259" key="4">
    <source>
        <dbReference type="PROSITE" id="PS50067"/>
    </source>
</evidence>
<reference evidence="5" key="1">
    <citation type="journal article" date="2014" name="Nat. Commun.">
        <title>The emerging biofuel crop Camelina sativa retains a highly undifferentiated hexaploid genome structure.</title>
        <authorList>
            <person name="Kagale S."/>
            <person name="Koh C."/>
            <person name="Nixon J."/>
            <person name="Bollina V."/>
            <person name="Clarke W.E."/>
            <person name="Tuteja R."/>
            <person name="Spillane C."/>
            <person name="Robinson S.J."/>
            <person name="Links M.G."/>
            <person name="Clarke C."/>
            <person name="Higgins E.E."/>
            <person name="Huebert T."/>
            <person name="Sharpe A.G."/>
            <person name="Parkin I.A."/>
        </authorList>
    </citation>
    <scope>NUCLEOTIDE SEQUENCE [LARGE SCALE GENOMIC DNA]</scope>
    <source>
        <strain evidence="5">cv. DH55</strain>
    </source>
</reference>
<evidence type="ECO:0000313" key="5">
    <source>
        <dbReference type="Proteomes" id="UP000694864"/>
    </source>
</evidence>
<dbReference type="GeneID" id="104773690"/>
<comment type="similarity">
    <text evidence="2">Belongs to the TRAFAC class myosin-kinesin ATPase superfamily. Kinesin family.</text>
</comment>
<evidence type="ECO:0000256" key="2">
    <source>
        <dbReference type="PROSITE-ProRule" id="PRU00283"/>
    </source>
</evidence>
<name>A0ABM1RGX8_CAMSA</name>
<protein>
    <submittedName>
        <fullName evidence="6">Kinesin-like protein 1</fullName>
    </submittedName>
</protein>
<dbReference type="Pfam" id="PF16796">
    <property type="entry name" value="Microtub_bd"/>
    <property type="match status" value="1"/>
</dbReference>
<comment type="caution">
    <text evidence="2">Lacks conserved residue(s) required for the propagation of feature annotation.</text>
</comment>
<dbReference type="InterPro" id="IPR001752">
    <property type="entry name" value="Kinesin_motor_dom"/>
</dbReference>
<organism evidence="5 6">
    <name type="scientific">Camelina sativa</name>
    <name type="common">False flax</name>
    <name type="synonym">Myagrum sativum</name>
    <dbReference type="NCBI Taxonomy" id="90675"/>
    <lineage>
        <taxon>Eukaryota</taxon>
        <taxon>Viridiplantae</taxon>
        <taxon>Streptophyta</taxon>
        <taxon>Embryophyta</taxon>
        <taxon>Tracheophyta</taxon>
        <taxon>Spermatophyta</taxon>
        <taxon>Magnoliopsida</taxon>
        <taxon>eudicotyledons</taxon>
        <taxon>Gunneridae</taxon>
        <taxon>Pentapetalae</taxon>
        <taxon>rosids</taxon>
        <taxon>malvids</taxon>
        <taxon>Brassicales</taxon>
        <taxon>Brassicaceae</taxon>
        <taxon>Camelineae</taxon>
        <taxon>Camelina</taxon>
    </lineage>
</organism>
<dbReference type="InterPro" id="IPR036961">
    <property type="entry name" value="Kinesin_motor_dom_sf"/>
</dbReference>
<feature type="region of interest" description="Disordered" evidence="3">
    <location>
        <begin position="1"/>
        <end position="27"/>
    </location>
</feature>
<feature type="compositionally biased region" description="Low complexity" evidence="3">
    <location>
        <begin position="1"/>
        <end position="12"/>
    </location>
</feature>
<sequence>MDSGEGSEQVSVQEEESENSVVSPANGQTLPNLQKIVDFSDKIKLLKDEHDLVSNQMKEITNCALLEPEMSRALQLLIQYLTDKHGTLENQYLEESSERKRLYNEVIKFKGNIRVFCRCRPLNQAEIASGCASVAEFDPSQENKLKILSSDSLQEAF</sequence>
<keyword evidence="1" id="KW-0505">Motor protein</keyword>
<dbReference type="Proteomes" id="UP000694864">
    <property type="component" value="Unplaced"/>
</dbReference>
<dbReference type="InterPro" id="IPR027417">
    <property type="entry name" value="P-loop_NTPase"/>
</dbReference>
<reference evidence="6" key="2">
    <citation type="submission" date="2025-08" db="UniProtKB">
        <authorList>
            <consortium name="RefSeq"/>
        </authorList>
    </citation>
    <scope>IDENTIFICATION</scope>
    <source>
        <tissue evidence="6">Leaf</tissue>
    </source>
</reference>
<dbReference type="Gene3D" id="3.40.850.10">
    <property type="entry name" value="Kinesin motor domain"/>
    <property type="match status" value="1"/>
</dbReference>